<dbReference type="EMBL" id="BSFN01000012">
    <property type="protein sequence ID" value="GLK90611.1"/>
    <property type="molecule type" value="Genomic_DNA"/>
</dbReference>
<gene>
    <name evidence="2" type="ORF">GCM10017655_36750</name>
</gene>
<dbReference type="Proteomes" id="UP001143328">
    <property type="component" value="Unassembled WGS sequence"/>
</dbReference>
<dbReference type="InterPro" id="IPR054635">
    <property type="entry name" value="PA1571-like"/>
</dbReference>
<reference evidence="2" key="2">
    <citation type="submission" date="2023-01" db="EMBL/GenBank/DDBJ databases">
        <authorList>
            <person name="Sun Q."/>
            <person name="Evtushenko L."/>
        </authorList>
    </citation>
    <scope>NUCLEOTIDE SEQUENCE</scope>
    <source>
        <strain evidence="2">VKM B-2935</strain>
    </source>
</reference>
<dbReference type="AlphaFoldDB" id="A0A9W6NHC6"/>
<comment type="caution">
    <text evidence="2">The sequence shown here is derived from an EMBL/GenBank/DDBJ whole genome shotgun (WGS) entry which is preliminary data.</text>
</comment>
<keyword evidence="3" id="KW-1185">Reference proteome</keyword>
<proteinExistence type="predicted"/>
<accession>A0A9W6NHC6</accession>
<name>A0A9W6NHC6_9PSED</name>
<evidence type="ECO:0008006" key="4">
    <source>
        <dbReference type="Google" id="ProtNLM"/>
    </source>
</evidence>
<sequence length="59" mass="6414">MSLHTQHTAERRIAPLPPQHPVGGALIDAQGREIPITEGMVQQACEKMEEAALGEPEQD</sequence>
<evidence type="ECO:0000313" key="3">
    <source>
        <dbReference type="Proteomes" id="UP001143328"/>
    </source>
</evidence>
<reference evidence="2" key="1">
    <citation type="journal article" date="2014" name="Int. J. Syst. Evol. Microbiol.">
        <title>Complete genome sequence of Corynebacterium casei LMG S-19264T (=DSM 44701T), isolated from a smear-ripened cheese.</title>
        <authorList>
            <consortium name="US DOE Joint Genome Institute (JGI-PGF)"/>
            <person name="Walter F."/>
            <person name="Albersmeier A."/>
            <person name="Kalinowski J."/>
            <person name="Ruckert C."/>
        </authorList>
    </citation>
    <scope>NUCLEOTIDE SEQUENCE</scope>
    <source>
        <strain evidence="2">VKM B-2935</strain>
    </source>
</reference>
<dbReference type="RefSeq" id="WP_271196797.1">
    <property type="nucleotide sequence ID" value="NZ_BSFN01000012.1"/>
</dbReference>
<evidence type="ECO:0000256" key="1">
    <source>
        <dbReference type="SAM" id="MobiDB-lite"/>
    </source>
</evidence>
<protein>
    <recommendedName>
        <fullName evidence="4">Multifunctional fatty acid oxidation complex subunit alpha</fullName>
    </recommendedName>
</protein>
<organism evidence="2 3">
    <name type="scientific">Pseudomonas turukhanskensis</name>
    <dbReference type="NCBI Taxonomy" id="1806536"/>
    <lineage>
        <taxon>Bacteria</taxon>
        <taxon>Pseudomonadati</taxon>
        <taxon>Pseudomonadota</taxon>
        <taxon>Gammaproteobacteria</taxon>
        <taxon>Pseudomonadales</taxon>
        <taxon>Pseudomonadaceae</taxon>
        <taxon>Pseudomonas</taxon>
    </lineage>
</organism>
<evidence type="ECO:0000313" key="2">
    <source>
        <dbReference type="EMBL" id="GLK90611.1"/>
    </source>
</evidence>
<feature type="region of interest" description="Disordered" evidence="1">
    <location>
        <begin position="1"/>
        <end position="25"/>
    </location>
</feature>
<dbReference type="NCBIfam" id="NF045613">
    <property type="entry name" value="PA1571_fam"/>
    <property type="match status" value="1"/>
</dbReference>